<dbReference type="Proteomes" id="UP000003374">
    <property type="component" value="Unassembled WGS sequence"/>
</dbReference>
<dbReference type="eggNOG" id="COG3344">
    <property type="taxonomic scope" value="Bacteria"/>
</dbReference>
<dbReference type="Pfam" id="PF13655">
    <property type="entry name" value="RVT_N"/>
    <property type="match status" value="1"/>
</dbReference>
<dbReference type="PANTHER" id="PTHR34047">
    <property type="entry name" value="NUCLEAR INTRON MATURASE 1, MITOCHONDRIAL-RELATED"/>
    <property type="match status" value="1"/>
</dbReference>
<evidence type="ECO:0000259" key="2">
    <source>
        <dbReference type="PROSITE" id="PS50878"/>
    </source>
</evidence>
<dbReference type="STRING" id="314278.NB231_08340"/>
<protein>
    <submittedName>
        <fullName evidence="3">Reverse transcriptase</fullName>
    </submittedName>
</protein>
<evidence type="ECO:0000313" key="4">
    <source>
        <dbReference type="Proteomes" id="UP000003374"/>
    </source>
</evidence>
<dbReference type="InterPro" id="IPR043502">
    <property type="entry name" value="DNA/RNA_pol_sf"/>
</dbReference>
<evidence type="ECO:0000313" key="3">
    <source>
        <dbReference type="EMBL" id="EAR21251.1"/>
    </source>
</evidence>
<reference evidence="3 4" key="1">
    <citation type="submission" date="2006-02" db="EMBL/GenBank/DDBJ databases">
        <authorList>
            <person name="Waterbury J."/>
            <person name="Ferriera S."/>
            <person name="Johnson J."/>
            <person name="Kravitz S."/>
            <person name="Halpern A."/>
            <person name="Remington K."/>
            <person name="Beeson K."/>
            <person name="Tran B."/>
            <person name="Rogers Y.-H."/>
            <person name="Friedman R."/>
            <person name="Venter J.C."/>
        </authorList>
    </citation>
    <scope>NUCLEOTIDE SEQUENCE [LARGE SCALE GENOMIC DNA]</scope>
    <source>
        <strain evidence="3 4">Nb-231</strain>
    </source>
</reference>
<dbReference type="PANTHER" id="PTHR34047:SF8">
    <property type="entry name" value="PROTEIN YKFC"/>
    <property type="match status" value="1"/>
</dbReference>
<evidence type="ECO:0000256" key="1">
    <source>
        <dbReference type="ARBA" id="ARBA00034120"/>
    </source>
</evidence>
<dbReference type="InterPro" id="IPR000477">
    <property type="entry name" value="RT_dom"/>
</dbReference>
<dbReference type="AlphaFoldDB" id="A4BSI1"/>
<sequence length="258" mass="28702">MNALGVIEGPQDAAALWSTIDWTRINRHVSRLQARIVKAIKAGQWHRVRSLQRLLVNSFAAKLLAVKRVCSNRGKRTAGVDGVVLDTPEARWRQAQRLNAKDYVPQPLRRSYVPKKNGKRRPLGIPTQADRAEQALELLALDPVAEHLADTCSHGFRKERSTQDAMAGCFLSLCRRHSAEWILEGDIRGCFDELPHDWLLDHVPTHKGKLRAWLKVGFMERGVFHPITGGTPQGGIISPTAANRALDGLVSCHSLKVG</sequence>
<dbReference type="GO" id="GO:0003964">
    <property type="term" value="F:RNA-directed DNA polymerase activity"/>
    <property type="evidence" value="ECO:0007669"/>
    <property type="project" value="UniProtKB-KW"/>
</dbReference>
<organism evidence="3 4">
    <name type="scientific">Nitrococcus mobilis Nb-231</name>
    <dbReference type="NCBI Taxonomy" id="314278"/>
    <lineage>
        <taxon>Bacteria</taxon>
        <taxon>Pseudomonadati</taxon>
        <taxon>Pseudomonadota</taxon>
        <taxon>Gammaproteobacteria</taxon>
        <taxon>Chromatiales</taxon>
        <taxon>Ectothiorhodospiraceae</taxon>
        <taxon>Nitrococcus</taxon>
    </lineage>
</organism>
<dbReference type="SUPFAM" id="SSF56672">
    <property type="entry name" value="DNA/RNA polymerases"/>
    <property type="match status" value="1"/>
</dbReference>
<gene>
    <name evidence="3" type="ORF">NB231_08340</name>
</gene>
<keyword evidence="3" id="KW-0548">Nucleotidyltransferase</keyword>
<keyword evidence="4" id="KW-1185">Reference proteome</keyword>
<dbReference type="InterPro" id="IPR025960">
    <property type="entry name" value="RVT_N"/>
</dbReference>
<dbReference type="CDD" id="cd01651">
    <property type="entry name" value="RT_G2_intron"/>
    <property type="match status" value="1"/>
</dbReference>
<dbReference type="PROSITE" id="PS50878">
    <property type="entry name" value="RT_POL"/>
    <property type="match status" value="1"/>
</dbReference>
<proteinExistence type="inferred from homology"/>
<feature type="domain" description="Reverse transcriptase" evidence="2">
    <location>
        <begin position="94"/>
        <end position="258"/>
    </location>
</feature>
<keyword evidence="3" id="KW-0808">Transferase</keyword>
<dbReference type="RefSeq" id="WP_005001420.1">
    <property type="nucleotide sequence ID" value="NZ_CH672427.1"/>
</dbReference>
<accession>A4BSI1</accession>
<comment type="similarity">
    <text evidence="1">Belongs to the bacterial reverse transcriptase family.</text>
</comment>
<keyword evidence="3" id="KW-0695">RNA-directed DNA polymerase</keyword>
<dbReference type="EMBL" id="AAOF01000010">
    <property type="protein sequence ID" value="EAR21251.1"/>
    <property type="molecule type" value="Genomic_DNA"/>
</dbReference>
<dbReference type="Pfam" id="PF00078">
    <property type="entry name" value="RVT_1"/>
    <property type="match status" value="1"/>
</dbReference>
<name>A4BSI1_9GAMM</name>
<dbReference type="OrthoDB" id="9793236at2"/>
<dbReference type="InterPro" id="IPR051083">
    <property type="entry name" value="GrpII_Intron_Splice-Mob/Def"/>
</dbReference>
<comment type="caution">
    <text evidence="3">The sequence shown here is derived from an EMBL/GenBank/DDBJ whole genome shotgun (WGS) entry which is preliminary data.</text>
</comment>
<dbReference type="HOGENOM" id="CLU_013584_10_0_6"/>